<feature type="region of interest" description="Disordered" evidence="2">
    <location>
        <begin position="473"/>
        <end position="639"/>
    </location>
</feature>
<feature type="compositionally biased region" description="Low complexity" evidence="2">
    <location>
        <begin position="74"/>
        <end position="86"/>
    </location>
</feature>
<dbReference type="PROSITE" id="PS50157">
    <property type="entry name" value="ZINC_FINGER_C2H2_2"/>
    <property type="match status" value="1"/>
</dbReference>
<protein>
    <recommendedName>
        <fullName evidence="3">C2H2-type domain-containing protein</fullName>
    </recommendedName>
</protein>
<evidence type="ECO:0000256" key="1">
    <source>
        <dbReference type="PROSITE-ProRule" id="PRU00042"/>
    </source>
</evidence>
<proteinExistence type="predicted"/>
<sequence>MADVALPPTAAMNDPEHALPRNPPLNQSDAIASLLSLSFAEDGKAPSNLPDFVAPVKIEQPVQLSVPTAQALHTPSTSVPLTSSLSNGGKHHRRLSSTGKTRRRLSDAKEAANRPSLSLSSSPPSSYPGQGPTSFTGASRTLAPAPPKGVNGTAVGQTAVKSNDGSGGSIPVASDDEEKNGAIPIPISSSNGRSGKKRGMDHRCETCSKIYRHPSCLIKHRWEHTPHWREASKFVLSKHQQVQLLEAAAILSHMSPAASGGRSLPEDRSLWPSFLSGGSLPPPEPPIPTNRSTSGSHDSTAVHGPGRNGSTTSGVTAPSPSYSHGHPVSSSVPARSTSTGPRLHDYGVSPGVVTQVRPGLIGVTTSSGGVAVIGERTNSIASATGNPNDGAAVANTNATQPVPVPNGGRHYHDAFGSVGSNGGSYYRNHRSIAAPESWGSSQGGGLVGYPYSNGVAGSNHGASVISGGGWSLPRSSVRSGSSPGQSSQMFGRRSRSRSVSNGASRRTVSGSSESPPSDDESVDVDGMMEDGVRDRDVNVVIEEEEDEEDEEGGGSITRRKGAFVDDGKTGMHTPRNVYGGRYSSSRYGYQSTGRRLRGMDDDDDDMDRDEDMDDSRMKKGPVTKREEEWDGMEMEMDMD</sequence>
<feature type="compositionally biased region" description="Acidic residues" evidence="2">
    <location>
        <begin position="600"/>
        <end position="613"/>
    </location>
</feature>
<feature type="compositionally biased region" description="Acidic residues" evidence="2">
    <location>
        <begin position="628"/>
        <end position="639"/>
    </location>
</feature>
<feature type="domain" description="C2H2-type" evidence="3">
    <location>
        <begin position="202"/>
        <end position="225"/>
    </location>
</feature>
<feature type="compositionally biased region" description="Polar residues" evidence="2">
    <location>
        <begin position="308"/>
        <end position="340"/>
    </location>
</feature>
<name>A0A4Q2DK08_9AGAR</name>
<dbReference type="PROSITE" id="PS00028">
    <property type="entry name" value="ZINC_FINGER_C2H2_1"/>
    <property type="match status" value="1"/>
</dbReference>
<accession>A0A4Q2DK08</accession>
<feature type="compositionally biased region" description="Polar residues" evidence="2">
    <location>
        <begin position="289"/>
        <end position="299"/>
    </location>
</feature>
<keyword evidence="1" id="KW-0863">Zinc-finger</keyword>
<feature type="compositionally biased region" description="Acidic residues" evidence="2">
    <location>
        <begin position="541"/>
        <end position="552"/>
    </location>
</feature>
<dbReference type="AlphaFoldDB" id="A0A4Q2DK08"/>
<dbReference type="Proteomes" id="UP000290288">
    <property type="component" value="Unassembled WGS sequence"/>
</dbReference>
<organism evidence="4 5">
    <name type="scientific">Candolleomyces aberdarensis</name>
    <dbReference type="NCBI Taxonomy" id="2316362"/>
    <lineage>
        <taxon>Eukaryota</taxon>
        <taxon>Fungi</taxon>
        <taxon>Dikarya</taxon>
        <taxon>Basidiomycota</taxon>
        <taxon>Agaricomycotina</taxon>
        <taxon>Agaricomycetes</taxon>
        <taxon>Agaricomycetidae</taxon>
        <taxon>Agaricales</taxon>
        <taxon>Agaricineae</taxon>
        <taxon>Psathyrellaceae</taxon>
        <taxon>Candolleomyces</taxon>
    </lineage>
</organism>
<feature type="compositionally biased region" description="Polar residues" evidence="2">
    <location>
        <begin position="154"/>
        <end position="164"/>
    </location>
</feature>
<reference evidence="4 5" key="1">
    <citation type="submission" date="2019-01" db="EMBL/GenBank/DDBJ databases">
        <title>Draft genome sequence of Psathyrella aberdarensis IHI B618.</title>
        <authorList>
            <person name="Buettner E."/>
            <person name="Kellner H."/>
        </authorList>
    </citation>
    <scope>NUCLEOTIDE SEQUENCE [LARGE SCALE GENOMIC DNA]</scope>
    <source>
        <strain evidence="4 5">IHI B618</strain>
    </source>
</reference>
<feature type="compositionally biased region" description="Low complexity" evidence="2">
    <location>
        <begin position="115"/>
        <end position="124"/>
    </location>
</feature>
<gene>
    <name evidence="4" type="ORF">EST38_g5461</name>
</gene>
<keyword evidence="1" id="KW-0862">Zinc</keyword>
<feature type="region of interest" description="Disordered" evidence="2">
    <location>
        <begin position="256"/>
        <end position="350"/>
    </location>
</feature>
<feature type="compositionally biased region" description="Acidic residues" evidence="2">
    <location>
        <begin position="516"/>
        <end position="528"/>
    </location>
</feature>
<comment type="caution">
    <text evidence="4">The sequence shown here is derived from an EMBL/GenBank/DDBJ whole genome shotgun (WGS) entry which is preliminary data.</text>
</comment>
<evidence type="ECO:0000313" key="4">
    <source>
        <dbReference type="EMBL" id="RXW20390.1"/>
    </source>
</evidence>
<evidence type="ECO:0000256" key="2">
    <source>
        <dbReference type="SAM" id="MobiDB-lite"/>
    </source>
</evidence>
<feature type="compositionally biased region" description="Polar residues" evidence="2">
    <location>
        <begin position="127"/>
        <end position="139"/>
    </location>
</feature>
<feature type="compositionally biased region" description="Low complexity" evidence="2">
    <location>
        <begin position="578"/>
        <end position="593"/>
    </location>
</feature>
<feature type="compositionally biased region" description="Low complexity" evidence="2">
    <location>
        <begin position="497"/>
        <end position="515"/>
    </location>
</feature>
<dbReference type="EMBL" id="SDEE01000151">
    <property type="protein sequence ID" value="RXW20390.1"/>
    <property type="molecule type" value="Genomic_DNA"/>
</dbReference>
<keyword evidence="1" id="KW-0479">Metal-binding</keyword>
<keyword evidence="5" id="KW-1185">Reference proteome</keyword>
<evidence type="ECO:0000313" key="5">
    <source>
        <dbReference type="Proteomes" id="UP000290288"/>
    </source>
</evidence>
<feature type="compositionally biased region" description="Low complexity" evidence="2">
    <location>
        <begin position="270"/>
        <end position="279"/>
    </location>
</feature>
<evidence type="ECO:0000259" key="3">
    <source>
        <dbReference type="PROSITE" id="PS50157"/>
    </source>
</evidence>
<feature type="region of interest" description="Disordered" evidence="2">
    <location>
        <begin position="1"/>
        <end position="26"/>
    </location>
</feature>
<feature type="compositionally biased region" description="Low complexity" evidence="2">
    <location>
        <begin position="473"/>
        <end position="488"/>
    </location>
</feature>
<dbReference type="GO" id="GO:0008270">
    <property type="term" value="F:zinc ion binding"/>
    <property type="evidence" value="ECO:0007669"/>
    <property type="project" value="UniProtKB-KW"/>
</dbReference>
<feature type="compositionally biased region" description="Basic residues" evidence="2">
    <location>
        <begin position="89"/>
        <end position="103"/>
    </location>
</feature>
<dbReference type="OrthoDB" id="2152896at2759"/>
<dbReference type="InterPro" id="IPR013087">
    <property type="entry name" value="Znf_C2H2_type"/>
</dbReference>
<feature type="region of interest" description="Disordered" evidence="2">
    <location>
        <begin position="69"/>
        <end position="200"/>
    </location>
</feature>